<dbReference type="EMBL" id="ML178855">
    <property type="protein sequence ID" value="TFK96740.1"/>
    <property type="molecule type" value="Genomic_DNA"/>
</dbReference>
<evidence type="ECO:0000256" key="5">
    <source>
        <dbReference type="ARBA" id="ARBA00022989"/>
    </source>
</evidence>
<feature type="domain" description="Amino acid permease/ SLC12A" evidence="9">
    <location>
        <begin position="84"/>
        <end position="543"/>
    </location>
</feature>
<reference evidence="10 11" key="1">
    <citation type="journal article" date="2019" name="Nat. Ecol. Evol.">
        <title>Megaphylogeny resolves global patterns of mushroom evolution.</title>
        <authorList>
            <person name="Varga T."/>
            <person name="Krizsan K."/>
            <person name="Foldi C."/>
            <person name="Dima B."/>
            <person name="Sanchez-Garcia M."/>
            <person name="Sanchez-Ramirez S."/>
            <person name="Szollosi G.J."/>
            <person name="Szarkandi J.G."/>
            <person name="Papp V."/>
            <person name="Albert L."/>
            <person name="Andreopoulos W."/>
            <person name="Angelini C."/>
            <person name="Antonin V."/>
            <person name="Barry K.W."/>
            <person name="Bougher N.L."/>
            <person name="Buchanan P."/>
            <person name="Buyck B."/>
            <person name="Bense V."/>
            <person name="Catcheside P."/>
            <person name="Chovatia M."/>
            <person name="Cooper J."/>
            <person name="Damon W."/>
            <person name="Desjardin D."/>
            <person name="Finy P."/>
            <person name="Geml J."/>
            <person name="Haridas S."/>
            <person name="Hughes K."/>
            <person name="Justo A."/>
            <person name="Karasinski D."/>
            <person name="Kautmanova I."/>
            <person name="Kiss B."/>
            <person name="Kocsube S."/>
            <person name="Kotiranta H."/>
            <person name="LaButti K.M."/>
            <person name="Lechner B.E."/>
            <person name="Liimatainen K."/>
            <person name="Lipzen A."/>
            <person name="Lukacs Z."/>
            <person name="Mihaltcheva S."/>
            <person name="Morgado L.N."/>
            <person name="Niskanen T."/>
            <person name="Noordeloos M.E."/>
            <person name="Ohm R.A."/>
            <person name="Ortiz-Santana B."/>
            <person name="Ovrebo C."/>
            <person name="Racz N."/>
            <person name="Riley R."/>
            <person name="Savchenko A."/>
            <person name="Shiryaev A."/>
            <person name="Soop K."/>
            <person name="Spirin V."/>
            <person name="Szebenyi C."/>
            <person name="Tomsovsky M."/>
            <person name="Tulloss R.E."/>
            <person name="Uehling J."/>
            <person name="Grigoriev I.V."/>
            <person name="Vagvolgyi C."/>
            <person name="Papp T."/>
            <person name="Martin F.M."/>
            <person name="Miettinen O."/>
            <person name="Hibbett D.S."/>
            <person name="Nagy L.G."/>
        </authorList>
    </citation>
    <scope>NUCLEOTIDE SEQUENCE [LARGE SCALE GENOMIC DNA]</scope>
    <source>
        <strain evidence="10 11">CBS 309.79</strain>
    </source>
</reference>
<evidence type="ECO:0000256" key="8">
    <source>
        <dbReference type="SAM" id="Phobius"/>
    </source>
</evidence>
<proteinExistence type="predicted"/>
<evidence type="ECO:0000256" key="6">
    <source>
        <dbReference type="ARBA" id="ARBA00023136"/>
    </source>
</evidence>
<gene>
    <name evidence="10" type="ORF">BDV98DRAFT_608036</name>
</gene>
<keyword evidence="3 8" id="KW-0812">Transmembrane</keyword>
<keyword evidence="2" id="KW-0813">Transport</keyword>
<organism evidence="10 11">
    <name type="scientific">Pterulicium gracile</name>
    <dbReference type="NCBI Taxonomy" id="1884261"/>
    <lineage>
        <taxon>Eukaryota</taxon>
        <taxon>Fungi</taxon>
        <taxon>Dikarya</taxon>
        <taxon>Basidiomycota</taxon>
        <taxon>Agaricomycotina</taxon>
        <taxon>Agaricomycetes</taxon>
        <taxon>Agaricomycetidae</taxon>
        <taxon>Agaricales</taxon>
        <taxon>Pleurotineae</taxon>
        <taxon>Pterulaceae</taxon>
        <taxon>Pterulicium</taxon>
    </lineage>
</organism>
<feature type="region of interest" description="Disordered" evidence="7">
    <location>
        <begin position="1"/>
        <end position="37"/>
    </location>
</feature>
<feature type="transmembrane region" description="Helical" evidence="8">
    <location>
        <begin position="193"/>
        <end position="215"/>
    </location>
</feature>
<accession>A0A5C3Q8P0</accession>
<keyword evidence="5 8" id="KW-1133">Transmembrane helix</keyword>
<dbReference type="Proteomes" id="UP000305067">
    <property type="component" value="Unassembled WGS sequence"/>
</dbReference>
<comment type="subcellular location">
    <subcellularLocation>
        <location evidence="1">Membrane</location>
        <topology evidence="1">Multi-pass membrane protein</topology>
    </subcellularLocation>
</comment>
<feature type="transmembrane region" description="Helical" evidence="8">
    <location>
        <begin position="410"/>
        <end position="431"/>
    </location>
</feature>
<name>A0A5C3Q8P0_9AGAR</name>
<evidence type="ECO:0000313" key="10">
    <source>
        <dbReference type="EMBL" id="TFK96740.1"/>
    </source>
</evidence>
<evidence type="ECO:0000256" key="2">
    <source>
        <dbReference type="ARBA" id="ARBA00022448"/>
    </source>
</evidence>
<keyword evidence="11" id="KW-1185">Reference proteome</keyword>
<feature type="transmembrane region" description="Helical" evidence="8">
    <location>
        <begin position="85"/>
        <end position="106"/>
    </location>
</feature>
<dbReference type="InterPro" id="IPR004840">
    <property type="entry name" value="Amino_acid_permease_CS"/>
</dbReference>
<feature type="transmembrane region" description="Helical" evidence="8">
    <location>
        <begin position="311"/>
        <end position="332"/>
    </location>
</feature>
<evidence type="ECO:0000256" key="1">
    <source>
        <dbReference type="ARBA" id="ARBA00004141"/>
    </source>
</evidence>
<feature type="transmembrane region" description="Helical" evidence="8">
    <location>
        <begin position="266"/>
        <end position="290"/>
    </location>
</feature>
<dbReference type="FunFam" id="1.20.1740.10:FF:000017">
    <property type="entry name" value="Amino acid permease"/>
    <property type="match status" value="1"/>
</dbReference>
<dbReference type="InterPro" id="IPR050524">
    <property type="entry name" value="APC_YAT"/>
</dbReference>
<dbReference type="Pfam" id="PF00324">
    <property type="entry name" value="AA_permease"/>
    <property type="match status" value="1"/>
</dbReference>
<keyword evidence="4" id="KW-0029">Amino-acid transport</keyword>
<evidence type="ECO:0000313" key="11">
    <source>
        <dbReference type="Proteomes" id="UP000305067"/>
    </source>
</evidence>
<feature type="transmembrane region" description="Helical" evidence="8">
    <location>
        <begin position="363"/>
        <end position="383"/>
    </location>
</feature>
<feature type="transmembrane region" description="Helical" evidence="8">
    <location>
        <begin position="227"/>
        <end position="246"/>
    </location>
</feature>
<dbReference type="OrthoDB" id="3900342at2759"/>
<evidence type="ECO:0000259" key="9">
    <source>
        <dbReference type="Pfam" id="PF00324"/>
    </source>
</evidence>
<dbReference type="STRING" id="1884261.A0A5C3Q8P0"/>
<feature type="transmembrane region" description="Helical" evidence="8">
    <location>
        <begin position="112"/>
        <end position="133"/>
    </location>
</feature>
<keyword evidence="6 8" id="KW-0472">Membrane</keyword>
<dbReference type="PROSITE" id="PS00218">
    <property type="entry name" value="AMINO_ACID_PERMEASE_1"/>
    <property type="match status" value="1"/>
</dbReference>
<dbReference type="GO" id="GO:0016020">
    <property type="term" value="C:membrane"/>
    <property type="evidence" value="ECO:0007669"/>
    <property type="project" value="UniProtKB-SubCell"/>
</dbReference>
<dbReference type="GO" id="GO:0015171">
    <property type="term" value="F:amino acid transmembrane transporter activity"/>
    <property type="evidence" value="ECO:0007669"/>
    <property type="project" value="TreeGrafter"/>
</dbReference>
<evidence type="ECO:0000256" key="4">
    <source>
        <dbReference type="ARBA" id="ARBA00022970"/>
    </source>
</evidence>
<feature type="transmembrane region" description="Helical" evidence="8">
    <location>
        <begin position="479"/>
        <end position="502"/>
    </location>
</feature>
<feature type="transmembrane region" description="Helical" evidence="8">
    <location>
        <begin position="437"/>
        <end position="458"/>
    </location>
</feature>
<dbReference type="PIRSF" id="PIRSF006060">
    <property type="entry name" value="AA_transporter"/>
    <property type="match status" value="1"/>
</dbReference>
<evidence type="ECO:0000256" key="3">
    <source>
        <dbReference type="ARBA" id="ARBA00022692"/>
    </source>
</evidence>
<dbReference type="PANTHER" id="PTHR43341:SF12">
    <property type="entry name" value="AMINO ACID TRANSPORTER (EUROFUNG)"/>
    <property type="match status" value="1"/>
</dbReference>
<dbReference type="InterPro" id="IPR004841">
    <property type="entry name" value="AA-permease/SLC12A_dom"/>
</dbReference>
<protein>
    <submittedName>
        <fullName evidence="10">Amino-acid permease inda1</fullName>
    </submittedName>
</protein>
<dbReference type="AlphaFoldDB" id="A0A5C3Q8P0"/>
<dbReference type="PANTHER" id="PTHR43341">
    <property type="entry name" value="AMINO ACID PERMEASE"/>
    <property type="match status" value="1"/>
</dbReference>
<sequence length="590" mass="63532">MSKDFEKGADNSATASRDVDYLPDVDQQKPTFYDPSKESKWTRAGLTMESFKRAPGSTGGIVSHGVGGGAHEGPMLQQKMKPRHLTMIAVGGSIGLGLFVGSGNALARGGPAGILIAWSIIGVMMISVTQAVGEMAILYPVSGGYYTLAVRFLDPSFGFAMGWNYLLQWSVVLPLEISVAAQTIQYWTTDVPLAVWMTVFWMVILIVSLFGTLGFAEEEFWSSCLKLFVVILFIMIGIVLICGGGPADGDYSSYTGGEKWSNPGAFANGFQGVCSVFVTAAFSFAGTELVGLAASETANPRASVPTAIKGTFWRITIIYITSLTIIGLLLPYDEPRLFTGSGANTSPFVIALDRARIPGINHLVNATICISVLSIGLACVYAGSRTLTALAETGFAPKVFTYVDKSSRPLWSTVFILAWAPLAYIDTAAAGGTVFNWLVAISGLSTLVTWGSICLCHIRFRAGWKAQGHSVEELPFKALGGVAGSWLGLGLIIVVLIAQFYVAIWPIGGMADDPMLVAEGFFMAYLAAPVMILFYVVGYVWKKGRPVAATEMDLDTGRKSWLTVEDMRQYRAEKAAAPFHVRLYRILFTN</sequence>
<evidence type="ECO:0000256" key="7">
    <source>
        <dbReference type="SAM" id="MobiDB-lite"/>
    </source>
</evidence>
<dbReference type="Gene3D" id="1.20.1740.10">
    <property type="entry name" value="Amino acid/polyamine transporter I"/>
    <property type="match status" value="1"/>
</dbReference>
<feature type="transmembrane region" description="Helical" evidence="8">
    <location>
        <begin position="522"/>
        <end position="541"/>
    </location>
</feature>